<feature type="region of interest" description="Disordered" evidence="1">
    <location>
        <begin position="1"/>
        <end position="41"/>
    </location>
</feature>
<comment type="caution">
    <text evidence="2">The sequence shown here is derived from an EMBL/GenBank/DDBJ whole genome shotgun (WGS) entry which is preliminary data.</text>
</comment>
<dbReference type="Proteomes" id="UP001162640">
    <property type="component" value="Unassembled WGS sequence"/>
</dbReference>
<proteinExistence type="predicted"/>
<name>A0A9W6ZPN8_9STRA</name>
<protein>
    <submittedName>
        <fullName evidence="2">Uncharacterized protein</fullName>
    </submittedName>
</protein>
<dbReference type="EMBL" id="BLQM01000065">
    <property type="protein sequence ID" value="GMH58544.1"/>
    <property type="molecule type" value="Genomic_DNA"/>
</dbReference>
<accession>A0A9W6ZPN8</accession>
<reference evidence="3" key="1">
    <citation type="journal article" date="2023" name="Commun. Biol.">
        <title>Genome analysis of Parmales, the sister group of diatoms, reveals the evolutionary specialization of diatoms from phago-mixotrophs to photoautotrophs.</title>
        <authorList>
            <person name="Ban H."/>
            <person name="Sato S."/>
            <person name="Yoshikawa S."/>
            <person name="Yamada K."/>
            <person name="Nakamura Y."/>
            <person name="Ichinomiya M."/>
            <person name="Sato N."/>
            <person name="Blanc-Mathieu R."/>
            <person name="Endo H."/>
            <person name="Kuwata A."/>
            <person name="Ogata H."/>
        </authorList>
    </citation>
    <scope>NUCLEOTIDE SEQUENCE [LARGE SCALE GENOMIC DNA]</scope>
</reference>
<evidence type="ECO:0000256" key="1">
    <source>
        <dbReference type="SAM" id="MobiDB-lite"/>
    </source>
</evidence>
<feature type="compositionally biased region" description="Basic and acidic residues" evidence="1">
    <location>
        <begin position="10"/>
        <end position="25"/>
    </location>
</feature>
<dbReference type="AlphaFoldDB" id="A0A9W6ZPN8"/>
<evidence type="ECO:0000313" key="2">
    <source>
        <dbReference type="EMBL" id="GMH58544.1"/>
    </source>
</evidence>
<sequence length="170" mass="18394">MSKSVASESNDGHNTREKGGKRGAGDEEDEDGDGKIEGSAADDSTTLTTVFAAPAATDQFMHTPEFRRHFVDFVHVQTLMALRLATKGWNTAADALIDEGVMSGELMVHGGNDLSYGAAKARKERRKFATRLIFLLNITKVGEYACSWAVNLVVVDIPEGVERIGYAAFP</sequence>
<gene>
    <name evidence="2" type="ORF">TL16_g02632</name>
</gene>
<evidence type="ECO:0000313" key="3">
    <source>
        <dbReference type="Proteomes" id="UP001162640"/>
    </source>
</evidence>
<organism evidence="2 3">
    <name type="scientific">Triparma laevis f. inornata</name>
    <dbReference type="NCBI Taxonomy" id="1714386"/>
    <lineage>
        <taxon>Eukaryota</taxon>
        <taxon>Sar</taxon>
        <taxon>Stramenopiles</taxon>
        <taxon>Ochrophyta</taxon>
        <taxon>Bolidophyceae</taxon>
        <taxon>Parmales</taxon>
        <taxon>Triparmaceae</taxon>
        <taxon>Triparma</taxon>
    </lineage>
</organism>